<proteinExistence type="inferred from homology"/>
<dbReference type="GO" id="GO:0006520">
    <property type="term" value="P:amino acid metabolic process"/>
    <property type="evidence" value="ECO:0007669"/>
    <property type="project" value="InterPro"/>
</dbReference>
<keyword evidence="4" id="KW-0808">Transferase</keyword>
<evidence type="ECO:0000256" key="5">
    <source>
        <dbReference type="ARBA" id="ARBA00022898"/>
    </source>
</evidence>
<comment type="similarity">
    <text evidence="2">Belongs to the class-I pyridoxal-phosphate-dependent aminotransferase family.</text>
</comment>
<evidence type="ECO:0000256" key="1">
    <source>
        <dbReference type="ARBA" id="ARBA00001933"/>
    </source>
</evidence>
<gene>
    <name evidence="7" type="ordered locus">MROS_0727</name>
</gene>
<evidence type="ECO:0000256" key="2">
    <source>
        <dbReference type="ARBA" id="ARBA00007441"/>
    </source>
</evidence>
<dbReference type="RefSeq" id="WP_014855405.1">
    <property type="nucleotide sequence ID" value="NC_018178.1"/>
</dbReference>
<dbReference type="PANTHER" id="PTHR46383">
    <property type="entry name" value="ASPARTATE AMINOTRANSFERASE"/>
    <property type="match status" value="1"/>
</dbReference>
<dbReference type="EMBL" id="CP003557">
    <property type="protein sequence ID" value="AFN73969.1"/>
    <property type="molecule type" value="Genomic_DNA"/>
</dbReference>
<dbReference type="PANTHER" id="PTHR46383:SF1">
    <property type="entry name" value="ASPARTATE AMINOTRANSFERASE"/>
    <property type="match status" value="1"/>
</dbReference>
<dbReference type="eggNOG" id="COG0436">
    <property type="taxonomic scope" value="Bacteria"/>
</dbReference>
<organism evidence="7 8">
    <name type="scientific">Melioribacter roseus (strain DSM 23840 / JCM 17771 / VKM B-2668 / P3M-2)</name>
    <dbReference type="NCBI Taxonomy" id="1191523"/>
    <lineage>
        <taxon>Bacteria</taxon>
        <taxon>Pseudomonadati</taxon>
        <taxon>Ignavibacteriota</taxon>
        <taxon>Ignavibacteria</taxon>
        <taxon>Ignavibacteriales</taxon>
        <taxon>Melioribacteraceae</taxon>
        <taxon>Melioribacter</taxon>
    </lineage>
</organism>
<dbReference type="SUPFAM" id="SSF51621">
    <property type="entry name" value="Phosphoenolpyruvate/pyruvate domain"/>
    <property type="match status" value="1"/>
</dbReference>
<accession>I6ZPL7</accession>
<dbReference type="InterPro" id="IPR015424">
    <property type="entry name" value="PyrdxlP-dep_Trfase"/>
</dbReference>
<dbReference type="GO" id="GO:0030170">
    <property type="term" value="F:pyridoxal phosphate binding"/>
    <property type="evidence" value="ECO:0007669"/>
    <property type="project" value="InterPro"/>
</dbReference>
<sequence>MNSKDPLLLFELKPIKAAKVSEISESTAASSVPVQERVNFHIGNPVQDDRLHSLYMRLAMNVGLLDEKFSIENPEEFCRELNCSENDIRKVKLIAELIKRAAPYSPRGGYVKSKPEFIIDFFNDWLSHKQQDPLSYDTGAKSGKREIIIASNGIAETLRVLLHSISEFLVNLPADVLLYDYEIPAHLKNFEGVRFHNLGKTEDALLPQLTRLFNNDSLPKFLILGSITNEETRRRLRNLSLEHPLFFVEINNAPNHLSLAREAKMMNRVLRFITPSAFSKKLKGFSLVFIAGNHEFIKVLENVHFKLKGTPSSTEITLLNYLLKNGIKEEEESIDLDIEADIEGESIKFGFEPLSDIAAAAEKIIGTIAESKGSEIEKKINGIIQKFNSHLDARERFSSKISYDRFASYNAIELFDEMTENFNNPDWKKDLKASYLSAFINHHPEYKLGDCLVVSGSSRTALSILGFHCGIREVIIPDLSWTYEHCFPEVVTVPLKNNFQIDIDAIINAVRNKISNDSGWKKYGAVVLNNPHNATGQIFDRNDLKELLKWLLEKEITVIDDLSYQNVKPSPELEKVDTLRQLCNELVEEGYITGEKEKFVVTIHSMSKTDSFAGARLSVAEIRLPELRDKFKNIIDTFRDNVSAIFISYLLYRNKVEDVKAYHKFRNRIFYERSNAIAEAAEDLPADRNRFNIKIKPPAGSMYPQMIIENLPAGLSLDWLASGLARQGIGLVPLSTFARTEKGFETGRKSFRLTLGGSDGADILARKTRRVLIDLNRMIAEESANYNKREFEVKKLNLKKKIVLADFSDDWKALEKRILDNIEHIFTGHLNKINGGADFSFNKKKFLNEFIPYKLSVYRNRFEELQSYVNEFAGFILSENQNKFESILEREFYKDSLERRKSAFRTRMFDRTVHPTQMYSIKTDLIAERIIENLLRGNRIQESELEKLKEELAREYLGLNVAIVSSEEPQELILDLNAMISAENFIGLYSDRKYETFLSFWGDWDGSNRPSGQGHSLVAFVLIENIVRQARILEMLLKNNQSLRLDEYLIRELEKLPQRNKRFTALLNQITQLTHQLEKRYRGTLPFNLQPGKLRKLGMKLHIAQDPLTLLWHHNDRLERKMLDLRIKRRNTLEYYFDLNKRLRKTLRSNIPEIMNNLSDKRLLLETLMYRDLLRRFVVTPRIHQKLITAQDQFAIDTTVHNINEINEIAAKYGNPGMVLALQVSMTTKPEALISLDRKMRSKREEILRENHNLDLPGVWLVPLFEDLDSVRNIKNYLDRIWEYSFQSRRMNQDTADRFNEIITEIFVAGSDLSQQVGQAMGMNLYRESKYELTTWLASHNLIGRVRMKMGSGEPMQRQGGYYSEVAGKELFVDSYLSQNRFNKYLAESTRKSTQYATTPLLGVFAGGDLRTFQSNISEKLRYITTAQRAQLLFHVMEAQKFNEKEIQRAGEPLSETRLQFKTRGLQELERLTVGKKDEIFNEFLNLHRENFRQILYGRDEDVVGIHLISYFIGRTTPPLRDRPTVRPGQGVGEGAGQKILEKIAGTIPFSKYGSLLRAISHNQSQSVILGINQLTTGLFRALNNFSQREFTEGEPIYLISERILPKLPVYEMLQTLRIYHDVDLKYLSKMEKAFPAGNSALIALREDIDSMHNYLSYFQKELLRRHGLEVAEFFEGDNFIPDLLPTLRPDVAVLLQKNLFNTDVEEILKDIKGDVDEKWLEEIKCLMKIPEEIRMWRRKIWDLLEEPVYQRVASFVELAIALYSISSSSSYKEYLFSPKKLKAAPQFAKSSFDDNMQQFLSAAVEYLSAISQEMVEVPINIIRALKEVERIIKIEEQALSPKDQDKLKFYLLQIARLAGENG</sequence>
<dbReference type="Gene3D" id="3.40.640.10">
    <property type="entry name" value="Type I PLP-dependent aspartate aminotransferase-like (Major domain)"/>
    <property type="match status" value="1"/>
</dbReference>
<dbReference type="STRING" id="1191523.MROS_0727"/>
<evidence type="ECO:0000313" key="8">
    <source>
        <dbReference type="Proteomes" id="UP000009011"/>
    </source>
</evidence>
<evidence type="ECO:0000313" key="7">
    <source>
        <dbReference type="EMBL" id="AFN73969.1"/>
    </source>
</evidence>
<dbReference type="OrthoDB" id="9802872at2"/>
<dbReference type="InterPro" id="IPR015813">
    <property type="entry name" value="Pyrv/PenolPyrv_kinase-like_dom"/>
</dbReference>
<dbReference type="InterPro" id="IPR004839">
    <property type="entry name" value="Aminotransferase_I/II_large"/>
</dbReference>
<evidence type="ECO:0000256" key="3">
    <source>
        <dbReference type="ARBA" id="ARBA00022576"/>
    </source>
</evidence>
<dbReference type="HOGENOM" id="CLU_236751_0_0_10"/>
<dbReference type="Pfam" id="PF00155">
    <property type="entry name" value="Aminotran_1_2"/>
    <property type="match status" value="1"/>
</dbReference>
<dbReference type="GO" id="GO:0008483">
    <property type="term" value="F:transaminase activity"/>
    <property type="evidence" value="ECO:0007669"/>
    <property type="project" value="UniProtKB-KW"/>
</dbReference>
<name>I6ZPL7_MELRP</name>
<evidence type="ECO:0000256" key="4">
    <source>
        <dbReference type="ARBA" id="ARBA00022679"/>
    </source>
</evidence>
<dbReference type="KEGG" id="mro:MROS_0727"/>
<dbReference type="SUPFAM" id="SSF53383">
    <property type="entry name" value="PLP-dependent transferases"/>
    <property type="match status" value="1"/>
</dbReference>
<dbReference type="InterPro" id="IPR015421">
    <property type="entry name" value="PyrdxlP-dep_Trfase_major"/>
</dbReference>
<dbReference type="PATRIC" id="fig|1191523.3.peg.760"/>
<feature type="domain" description="Aminotransferase class I/classII large" evidence="6">
    <location>
        <begin position="436"/>
        <end position="758"/>
    </location>
</feature>
<evidence type="ECO:0000259" key="6">
    <source>
        <dbReference type="Pfam" id="PF00155"/>
    </source>
</evidence>
<reference evidence="7 8" key="1">
    <citation type="journal article" date="2013" name="PLoS ONE">
        <title>Genomic analysis of Melioribacter roseus, facultatively anaerobic organotrophic bacterium representing a novel deep lineage within Bacteriodetes/Chlorobi group.</title>
        <authorList>
            <person name="Kadnikov V.V."/>
            <person name="Mardanov A.V."/>
            <person name="Podosokorskaya O.A."/>
            <person name="Gavrilov S.N."/>
            <person name="Kublanov I.V."/>
            <person name="Beletsky A.V."/>
            <person name="Bonch-Osmolovskaya E.A."/>
            <person name="Ravin N.V."/>
        </authorList>
    </citation>
    <scope>NUCLEOTIDE SEQUENCE [LARGE SCALE GENOMIC DNA]</scope>
    <source>
        <strain evidence="8">JCM 17771 / P3M-2</strain>
    </source>
</reference>
<comment type="cofactor">
    <cofactor evidence="1">
        <name>pyridoxal 5'-phosphate</name>
        <dbReference type="ChEBI" id="CHEBI:597326"/>
    </cofactor>
</comment>
<dbReference type="InterPro" id="IPR050596">
    <property type="entry name" value="AspAT/PAT-like"/>
</dbReference>
<keyword evidence="8" id="KW-1185">Reference proteome</keyword>
<keyword evidence="3" id="KW-0032">Aminotransferase</keyword>
<dbReference type="Proteomes" id="UP000009011">
    <property type="component" value="Chromosome"/>
</dbReference>
<keyword evidence="5" id="KW-0663">Pyridoxal phosphate</keyword>
<protein>
    <recommendedName>
        <fullName evidence="6">Aminotransferase class I/classII large domain-containing protein</fullName>
    </recommendedName>
</protein>